<accession>A0A918CYQ6</accession>
<feature type="transmembrane region" description="Helical" evidence="8">
    <location>
        <begin position="164"/>
        <end position="182"/>
    </location>
</feature>
<comment type="function">
    <text evidence="8">Probably functions as a manganese efflux pump.</text>
</comment>
<dbReference type="EMBL" id="BMOS01000002">
    <property type="protein sequence ID" value="GGN50227.1"/>
    <property type="molecule type" value="Genomic_DNA"/>
</dbReference>
<evidence type="ECO:0000256" key="8">
    <source>
        <dbReference type="HAMAP-Rule" id="MF_01521"/>
    </source>
</evidence>
<protein>
    <recommendedName>
        <fullName evidence="8">Putative manganese efflux pump MntP</fullName>
    </recommendedName>
</protein>
<dbReference type="PANTHER" id="PTHR35529">
    <property type="entry name" value="MANGANESE EFFLUX PUMP MNTP-RELATED"/>
    <property type="match status" value="1"/>
</dbReference>
<evidence type="ECO:0000256" key="6">
    <source>
        <dbReference type="ARBA" id="ARBA00023136"/>
    </source>
</evidence>
<evidence type="ECO:0000256" key="3">
    <source>
        <dbReference type="ARBA" id="ARBA00022692"/>
    </source>
</evidence>
<dbReference type="GO" id="GO:0005384">
    <property type="term" value="F:manganese ion transmembrane transporter activity"/>
    <property type="evidence" value="ECO:0007669"/>
    <property type="project" value="UniProtKB-UniRule"/>
</dbReference>
<dbReference type="InterPro" id="IPR003810">
    <property type="entry name" value="Mntp/YtaF"/>
</dbReference>
<name>A0A918CYQ6_9BACI</name>
<keyword evidence="2 8" id="KW-1003">Cell membrane</keyword>
<keyword evidence="10" id="KW-1185">Reference proteome</keyword>
<comment type="similarity">
    <text evidence="8">Belongs to the MntP (TC 9.B.29) family.</text>
</comment>
<feature type="transmembrane region" description="Helical" evidence="8">
    <location>
        <begin position="71"/>
        <end position="92"/>
    </location>
</feature>
<evidence type="ECO:0000313" key="9">
    <source>
        <dbReference type="EMBL" id="GGN50227.1"/>
    </source>
</evidence>
<feature type="transmembrane region" description="Helical" evidence="8">
    <location>
        <begin position="104"/>
        <end position="126"/>
    </location>
</feature>
<keyword evidence="5 8" id="KW-0406">Ion transport</keyword>
<dbReference type="Pfam" id="PF02659">
    <property type="entry name" value="Mntp"/>
    <property type="match status" value="1"/>
</dbReference>
<gene>
    <name evidence="8 9" type="primary">mntP</name>
    <name evidence="9" type="ORF">GCM10007971_03520</name>
</gene>
<feature type="transmembrane region" description="Helical" evidence="8">
    <location>
        <begin position="132"/>
        <end position="152"/>
    </location>
</feature>
<dbReference type="HAMAP" id="MF_01521">
    <property type="entry name" value="MntP_pump"/>
    <property type="match status" value="1"/>
</dbReference>
<sequence length="183" mass="19420">MGISTGELVALIFMAQALALDAFSVCLGLGMQQIRLKRILWISLIIGAFHIIMPLIGILMGIMVAGPFESYAQLIGGALLVFIGSQMFFNAFTEEKKLIIQPAGIGLIILSFTVSMDSFTVGFGLGITGVHIALALILFGASSALLSCISLLIGRRVQGFLGRYSELLGGSILFGFGLYILLA</sequence>
<feature type="transmembrane region" description="Helical" evidence="8">
    <location>
        <begin position="39"/>
        <end position="65"/>
    </location>
</feature>
<comment type="subcellular location">
    <subcellularLocation>
        <location evidence="8">Cell membrane</location>
        <topology evidence="8">Multi-pass membrane protein</topology>
    </subcellularLocation>
</comment>
<evidence type="ECO:0000256" key="7">
    <source>
        <dbReference type="ARBA" id="ARBA00023211"/>
    </source>
</evidence>
<evidence type="ECO:0000256" key="1">
    <source>
        <dbReference type="ARBA" id="ARBA00022448"/>
    </source>
</evidence>
<keyword evidence="7 8" id="KW-0464">Manganese</keyword>
<proteinExistence type="inferred from homology"/>
<keyword evidence="4 8" id="KW-1133">Transmembrane helix</keyword>
<dbReference type="RefSeq" id="WP_229782525.1">
    <property type="nucleotide sequence ID" value="NZ_BMOS01000002.1"/>
</dbReference>
<dbReference type="InterPro" id="IPR022929">
    <property type="entry name" value="Put_MntP"/>
</dbReference>
<evidence type="ECO:0000313" key="10">
    <source>
        <dbReference type="Proteomes" id="UP000624041"/>
    </source>
</evidence>
<comment type="caution">
    <text evidence="9">The sequence shown here is derived from an EMBL/GenBank/DDBJ whole genome shotgun (WGS) entry which is preliminary data.</text>
</comment>
<keyword evidence="6 8" id="KW-0472">Membrane</keyword>
<reference evidence="9" key="1">
    <citation type="journal article" date="2014" name="Int. J. Syst. Evol. Microbiol.">
        <title>Complete genome sequence of Corynebacterium casei LMG S-19264T (=DSM 44701T), isolated from a smear-ripened cheese.</title>
        <authorList>
            <consortium name="US DOE Joint Genome Institute (JGI-PGF)"/>
            <person name="Walter F."/>
            <person name="Albersmeier A."/>
            <person name="Kalinowski J."/>
            <person name="Ruckert C."/>
        </authorList>
    </citation>
    <scope>NUCLEOTIDE SEQUENCE</scope>
    <source>
        <strain evidence="9">JCM 17251</strain>
    </source>
</reference>
<reference evidence="9" key="2">
    <citation type="submission" date="2020-09" db="EMBL/GenBank/DDBJ databases">
        <authorList>
            <person name="Sun Q."/>
            <person name="Ohkuma M."/>
        </authorList>
    </citation>
    <scope>NUCLEOTIDE SEQUENCE</scope>
    <source>
        <strain evidence="9">JCM 17251</strain>
    </source>
</reference>
<dbReference type="PANTHER" id="PTHR35529:SF1">
    <property type="entry name" value="MANGANESE EFFLUX PUMP MNTP-RELATED"/>
    <property type="match status" value="1"/>
</dbReference>
<feature type="transmembrane region" description="Helical" evidence="8">
    <location>
        <begin position="6"/>
        <end position="27"/>
    </location>
</feature>
<keyword evidence="3 8" id="KW-0812">Transmembrane</keyword>
<keyword evidence="1 8" id="KW-0813">Transport</keyword>
<evidence type="ECO:0000256" key="2">
    <source>
        <dbReference type="ARBA" id="ARBA00022475"/>
    </source>
</evidence>
<evidence type="ECO:0000256" key="4">
    <source>
        <dbReference type="ARBA" id="ARBA00022989"/>
    </source>
</evidence>
<organism evidence="9 10">
    <name type="scientific">Oceanobacillus indicireducens</name>
    <dbReference type="NCBI Taxonomy" id="1004261"/>
    <lineage>
        <taxon>Bacteria</taxon>
        <taxon>Bacillati</taxon>
        <taxon>Bacillota</taxon>
        <taxon>Bacilli</taxon>
        <taxon>Bacillales</taxon>
        <taxon>Bacillaceae</taxon>
        <taxon>Oceanobacillus</taxon>
    </lineage>
</organism>
<dbReference type="Proteomes" id="UP000624041">
    <property type="component" value="Unassembled WGS sequence"/>
</dbReference>
<dbReference type="GO" id="GO:0005886">
    <property type="term" value="C:plasma membrane"/>
    <property type="evidence" value="ECO:0007669"/>
    <property type="project" value="UniProtKB-SubCell"/>
</dbReference>
<dbReference type="AlphaFoldDB" id="A0A918CYQ6"/>
<evidence type="ECO:0000256" key="5">
    <source>
        <dbReference type="ARBA" id="ARBA00023065"/>
    </source>
</evidence>